<dbReference type="InParanoid" id="A0A251TCV7"/>
<evidence type="ECO:0000256" key="1">
    <source>
        <dbReference type="SAM" id="Phobius"/>
    </source>
</evidence>
<dbReference type="Proteomes" id="UP000215914">
    <property type="component" value="Chromosome 11"/>
</dbReference>
<name>A0A251TCV7_HELAN</name>
<dbReference type="Gramene" id="mRNA:HanXRQr2_Chr11g0496561">
    <property type="protein sequence ID" value="mRNA:HanXRQr2_Chr11g0496561"/>
    <property type="gene ID" value="HanXRQr2_Chr11g0496561"/>
</dbReference>
<reference evidence="3" key="2">
    <citation type="submission" date="2017-02" db="EMBL/GenBank/DDBJ databases">
        <title>Sunflower complete genome.</title>
        <authorList>
            <person name="Langlade N."/>
            <person name="Munos S."/>
        </authorList>
    </citation>
    <scope>NUCLEOTIDE SEQUENCE [LARGE SCALE GENOMIC DNA]</scope>
    <source>
        <tissue evidence="3">Leaves</tissue>
    </source>
</reference>
<keyword evidence="1" id="KW-0472">Membrane</keyword>
<organism evidence="3 4">
    <name type="scientific">Helianthus annuus</name>
    <name type="common">Common sunflower</name>
    <dbReference type="NCBI Taxonomy" id="4232"/>
    <lineage>
        <taxon>Eukaryota</taxon>
        <taxon>Viridiplantae</taxon>
        <taxon>Streptophyta</taxon>
        <taxon>Embryophyta</taxon>
        <taxon>Tracheophyta</taxon>
        <taxon>Spermatophyta</taxon>
        <taxon>Magnoliopsida</taxon>
        <taxon>eudicotyledons</taxon>
        <taxon>Gunneridae</taxon>
        <taxon>Pentapetalae</taxon>
        <taxon>asterids</taxon>
        <taxon>campanulids</taxon>
        <taxon>Asterales</taxon>
        <taxon>Asteraceae</taxon>
        <taxon>Asteroideae</taxon>
        <taxon>Heliantheae alliance</taxon>
        <taxon>Heliantheae</taxon>
        <taxon>Helianthus</taxon>
    </lineage>
</organism>
<keyword evidence="1" id="KW-1133">Transmembrane helix</keyword>
<gene>
    <name evidence="3" type="ORF">HannXRQ_Chr11g0345031</name>
    <name evidence="2" type="ORF">HanXRQr2_Chr11g0496561</name>
</gene>
<dbReference type="AlphaFoldDB" id="A0A251TCV7"/>
<reference evidence="2" key="3">
    <citation type="submission" date="2020-06" db="EMBL/GenBank/DDBJ databases">
        <title>Helianthus annuus Genome sequencing and assembly Release 2.</title>
        <authorList>
            <person name="Gouzy J."/>
            <person name="Langlade N."/>
            <person name="Munos S."/>
        </authorList>
    </citation>
    <scope>NUCLEOTIDE SEQUENCE</scope>
    <source>
        <tissue evidence="2">Leaves</tissue>
    </source>
</reference>
<keyword evidence="4" id="KW-1185">Reference proteome</keyword>
<reference evidence="2 4" key="1">
    <citation type="journal article" date="2017" name="Nature">
        <title>The sunflower genome provides insights into oil metabolism, flowering and Asterid evolution.</title>
        <authorList>
            <person name="Badouin H."/>
            <person name="Gouzy J."/>
            <person name="Grassa C.J."/>
            <person name="Murat F."/>
            <person name="Staton S.E."/>
            <person name="Cottret L."/>
            <person name="Lelandais-Briere C."/>
            <person name="Owens G.L."/>
            <person name="Carrere S."/>
            <person name="Mayjonade B."/>
            <person name="Legrand L."/>
            <person name="Gill N."/>
            <person name="Kane N.C."/>
            <person name="Bowers J.E."/>
            <person name="Hubner S."/>
            <person name="Bellec A."/>
            <person name="Berard A."/>
            <person name="Berges H."/>
            <person name="Blanchet N."/>
            <person name="Boniface M.C."/>
            <person name="Brunel D."/>
            <person name="Catrice O."/>
            <person name="Chaidir N."/>
            <person name="Claudel C."/>
            <person name="Donnadieu C."/>
            <person name="Faraut T."/>
            <person name="Fievet G."/>
            <person name="Helmstetter N."/>
            <person name="King M."/>
            <person name="Knapp S.J."/>
            <person name="Lai Z."/>
            <person name="Le Paslier M.C."/>
            <person name="Lippi Y."/>
            <person name="Lorenzon L."/>
            <person name="Mandel J.R."/>
            <person name="Marage G."/>
            <person name="Marchand G."/>
            <person name="Marquand E."/>
            <person name="Bret-Mestries E."/>
            <person name="Morien E."/>
            <person name="Nambeesan S."/>
            <person name="Nguyen T."/>
            <person name="Pegot-Espagnet P."/>
            <person name="Pouilly N."/>
            <person name="Raftis F."/>
            <person name="Sallet E."/>
            <person name="Schiex T."/>
            <person name="Thomas J."/>
            <person name="Vandecasteele C."/>
            <person name="Vares D."/>
            <person name="Vear F."/>
            <person name="Vautrin S."/>
            <person name="Crespi M."/>
            <person name="Mangin B."/>
            <person name="Burke J.M."/>
            <person name="Salse J."/>
            <person name="Munos S."/>
            <person name="Vincourt P."/>
            <person name="Rieseberg L.H."/>
            <person name="Langlade N.B."/>
        </authorList>
    </citation>
    <scope>NUCLEOTIDE SEQUENCE [LARGE SCALE GENOMIC DNA]</scope>
    <source>
        <strain evidence="4">cv. SF193</strain>
        <tissue evidence="2">Leaves</tissue>
    </source>
</reference>
<evidence type="ECO:0000313" key="2">
    <source>
        <dbReference type="EMBL" id="KAF5782499.1"/>
    </source>
</evidence>
<feature type="transmembrane region" description="Helical" evidence="1">
    <location>
        <begin position="18"/>
        <end position="35"/>
    </location>
</feature>
<dbReference type="EMBL" id="CM007900">
    <property type="protein sequence ID" value="OTG08734.1"/>
    <property type="molecule type" value="Genomic_DNA"/>
</dbReference>
<evidence type="ECO:0000313" key="4">
    <source>
        <dbReference type="Proteomes" id="UP000215914"/>
    </source>
</evidence>
<protein>
    <submittedName>
        <fullName evidence="3">Uncharacterized protein</fullName>
    </submittedName>
</protein>
<sequence>MCTADSSFSLHSKHASSVVWMFLLFSPLAVGMLSVTDLHMWIFTLAVNSPLGSGSQIHLSASAVIWIPCSKSQRLFRLDCRSEDS</sequence>
<evidence type="ECO:0000313" key="3">
    <source>
        <dbReference type="EMBL" id="OTG08734.1"/>
    </source>
</evidence>
<proteinExistence type="predicted"/>
<dbReference type="EMBL" id="MNCJ02000326">
    <property type="protein sequence ID" value="KAF5782499.1"/>
    <property type="molecule type" value="Genomic_DNA"/>
</dbReference>
<accession>A0A251TCV7</accession>
<keyword evidence="1" id="KW-0812">Transmembrane</keyword>